<dbReference type="CDD" id="cd03301">
    <property type="entry name" value="ABC_MalK_N"/>
    <property type="match status" value="1"/>
</dbReference>
<keyword evidence="6" id="KW-1185">Reference proteome</keyword>
<evidence type="ECO:0000256" key="2">
    <source>
        <dbReference type="ARBA" id="ARBA00022741"/>
    </source>
</evidence>
<dbReference type="GO" id="GO:0005524">
    <property type="term" value="F:ATP binding"/>
    <property type="evidence" value="ECO:0007669"/>
    <property type="project" value="UniProtKB-KW"/>
</dbReference>
<evidence type="ECO:0000256" key="3">
    <source>
        <dbReference type="ARBA" id="ARBA00022840"/>
    </source>
</evidence>
<proteinExistence type="predicted"/>
<dbReference type="Pfam" id="PF08402">
    <property type="entry name" value="TOBE_2"/>
    <property type="match status" value="1"/>
</dbReference>
<accession>A0A813BR54</accession>
<dbReference type="PANTHER" id="PTHR43875:SF3">
    <property type="entry name" value="MALTOSE_MALTODEXTRIN IMPORT ATP-BINDING PROTEIN MALK"/>
    <property type="match status" value="1"/>
</dbReference>
<evidence type="ECO:0000259" key="4">
    <source>
        <dbReference type="PROSITE" id="PS50893"/>
    </source>
</evidence>
<keyword evidence="1" id="KW-0813">Transport</keyword>
<dbReference type="InterPro" id="IPR008995">
    <property type="entry name" value="Mo/tungstate-bd_C_term_dom"/>
</dbReference>
<dbReference type="EMBL" id="CAJNJA010074002">
    <property type="protein sequence ID" value="CAE7911367.1"/>
    <property type="molecule type" value="Genomic_DNA"/>
</dbReference>
<dbReference type="AlphaFoldDB" id="A0A813BR54"/>
<evidence type="ECO:0000313" key="6">
    <source>
        <dbReference type="Proteomes" id="UP000601435"/>
    </source>
</evidence>
<dbReference type="InterPro" id="IPR017871">
    <property type="entry name" value="ABC_transporter-like_CS"/>
</dbReference>
<dbReference type="PROSITE" id="PS50893">
    <property type="entry name" value="ABC_TRANSPORTER_2"/>
    <property type="match status" value="1"/>
</dbReference>
<protein>
    <submittedName>
        <fullName evidence="5">MalK protein</fullName>
    </submittedName>
</protein>
<dbReference type="InterPro" id="IPR027417">
    <property type="entry name" value="P-loop_NTPase"/>
</dbReference>
<dbReference type="GO" id="GO:0015423">
    <property type="term" value="F:ABC-type maltose transporter activity"/>
    <property type="evidence" value="ECO:0007669"/>
    <property type="project" value="TreeGrafter"/>
</dbReference>
<dbReference type="InterPro" id="IPR013611">
    <property type="entry name" value="Transp-assoc_OB_typ2"/>
</dbReference>
<comment type="caution">
    <text evidence="5">The sequence shown here is derived from an EMBL/GenBank/DDBJ whole genome shotgun (WGS) entry which is preliminary data.</text>
</comment>
<dbReference type="SUPFAM" id="SSF50331">
    <property type="entry name" value="MOP-like"/>
    <property type="match status" value="1"/>
</dbReference>
<dbReference type="Proteomes" id="UP000601435">
    <property type="component" value="Unassembled WGS sequence"/>
</dbReference>
<reference evidence="5" key="1">
    <citation type="submission" date="2021-02" db="EMBL/GenBank/DDBJ databases">
        <authorList>
            <person name="Dougan E. K."/>
            <person name="Rhodes N."/>
            <person name="Thang M."/>
            <person name="Chan C."/>
        </authorList>
    </citation>
    <scope>NUCLEOTIDE SEQUENCE</scope>
</reference>
<dbReference type="Gene3D" id="2.40.50.140">
    <property type="entry name" value="Nucleic acid-binding proteins"/>
    <property type="match status" value="1"/>
</dbReference>
<keyword evidence="2" id="KW-0547">Nucleotide-binding</keyword>
<dbReference type="InterPro" id="IPR047641">
    <property type="entry name" value="ABC_transpr_MalK/UgpC-like"/>
</dbReference>
<feature type="domain" description="ABC transporter" evidence="4">
    <location>
        <begin position="4"/>
        <end position="234"/>
    </location>
</feature>
<dbReference type="GO" id="GO:1990060">
    <property type="term" value="C:maltose transport complex"/>
    <property type="evidence" value="ECO:0007669"/>
    <property type="project" value="TreeGrafter"/>
</dbReference>
<dbReference type="NCBIfam" id="NF008653">
    <property type="entry name" value="PRK11650.1"/>
    <property type="match status" value="1"/>
</dbReference>
<keyword evidence="3" id="KW-0067">ATP-binding</keyword>
<dbReference type="Gene3D" id="2.40.50.100">
    <property type="match status" value="1"/>
</dbReference>
<dbReference type="PROSITE" id="PS00211">
    <property type="entry name" value="ABC_TRANSPORTER_1"/>
    <property type="match status" value="1"/>
</dbReference>
<dbReference type="SUPFAM" id="SSF52540">
    <property type="entry name" value="P-loop containing nucleoside triphosphate hydrolases"/>
    <property type="match status" value="1"/>
</dbReference>
<dbReference type="FunFam" id="3.40.50.300:FF:000042">
    <property type="entry name" value="Maltose/maltodextrin ABC transporter, ATP-binding protein"/>
    <property type="match status" value="1"/>
</dbReference>
<dbReference type="GO" id="GO:0016887">
    <property type="term" value="F:ATP hydrolysis activity"/>
    <property type="evidence" value="ECO:0007669"/>
    <property type="project" value="InterPro"/>
</dbReference>
<dbReference type="InterPro" id="IPR003439">
    <property type="entry name" value="ABC_transporter-like_ATP-bd"/>
</dbReference>
<evidence type="ECO:0000313" key="5">
    <source>
        <dbReference type="EMBL" id="CAE7911367.1"/>
    </source>
</evidence>
<dbReference type="OrthoDB" id="6500128at2759"/>
<gene>
    <name evidence="5" type="primary">malK</name>
    <name evidence="5" type="ORF">SNEC2469_LOCUS31046</name>
</gene>
<organism evidence="5 6">
    <name type="scientific">Symbiodinium necroappetens</name>
    <dbReference type="NCBI Taxonomy" id="1628268"/>
    <lineage>
        <taxon>Eukaryota</taxon>
        <taxon>Sar</taxon>
        <taxon>Alveolata</taxon>
        <taxon>Dinophyceae</taxon>
        <taxon>Suessiales</taxon>
        <taxon>Symbiodiniaceae</taxon>
        <taxon>Symbiodinium</taxon>
    </lineage>
</organism>
<dbReference type="PANTHER" id="PTHR43875">
    <property type="entry name" value="MALTODEXTRIN IMPORT ATP-BINDING PROTEIN MSMX"/>
    <property type="match status" value="1"/>
</dbReference>
<name>A0A813BR54_9DINO</name>
<dbReference type="InterPro" id="IPR015855">
    <property type="entry name" value="ABC_transpr_MalK-like"/>
</dbReference>
<dbReference type="InterPro" id="IPR012340">
    <property type="entry name" value="NA-bd_OB-fold"/>
</dbReference>
<evidence type="ECO:0000256" key="1">
    <source>
        <dbReference type="ARBA" id="ARBA00022448"/>
    </source>
</evidence>
<dbReference type="InterPro" id="IPR003593">
    <property type="entry name" value="AAA+_ATPase"/>
</dbReference>
<dbReference type="SMART" id="SM00382">
    <property type="entry name" value="AAA"/>
    <property type="match status" value="1"/>
</dbReference>
<sequence length="359" mass="39187">MADLSLKSLHKSYGLVEVIKGIDLDIKHGEFVVFVGPSGCGKSTLLRMIAGLEEITGGELYIGDVLCNDVEPRDRGIAMVFQSYALYPHMSVYDNVGFGLKLARAPKEERDKKIRDAARILQMEHLLDRKPSQLSGGQRQRVAIGRAIVRQPEVFLFDEPLSNLDAALRVDMRMELSKLHGQLGATMIYVTHDQVEAMTLADKIVVLNGGEVQQAGSPIDLYKNPANLFVAGFIGSPRMNFLSATAAEIEGDRLIMASGAMETITAEVTGHAIRQGESLTLGIRPHALRPAEHGALRGIVDIVERLGNETIVNFRLPGEEQWLAVIAGDVTFGRGDSVGFDVTADDILIFDAKGRNVRN</sequence>
<dbReference type="Pfam" id="PF00005">
    <property type="entry name" value="ABC_tran"/>
    <property type="match status" value="1"/>
</dbReference>
<dbReference type="Gene3D" id="3.40.50.300">
    <property type="entry name" value="P-loop containing nucleotide triphosphate hydrolases"/>
    <property type="match status" value="1"/>
</dbReference>